<dbReference type="EMBL" id="QUAC01000427">
    <property type="protein sequence ID" value="REK85555.1"/>
    <property type="molecule type" value="Genomic_DNA"/>
</dbReference>
<protein>
    <submittedName>
        <fullName evidence="2">Class I SAM-dependent methyltransferase</fullName>
    </submittedName>
</protein>
<evidence type="ECO:0000313" key="2">
    <source>
        <dbReference type="EMBL" id="REK85555.1"/>
    </source>
</evidence>
<dbReference type="InterPro" id="IPR050508">
    <property type="entry name" value="Methyltransf_Superfamily"/>
</dbReference>
<dbReference type="AlphaFoldDB" id="A0A371PST6"/>
<proteinExistence type="predicted"/>
<reference evidence="2 3" key="1">
    <citation type="submission" date="2018-08" db="EMBL/GenBank/DDBJ databases">
        <title>Streptomyces NEAU-D10 sp. nov., a novel Actinomycete isolated from soil.</title>
        <authorList>
            <person name="Jin L."/>
        </authorList>
    </citation>
    <scope>NUCLEOTIDE SEQUENCE [LARGE SCALE GENOMIC DNA]</scope>
    <source>
        <strain evidence="2 3">NEAU-D10</strain>
    </source>
</reference>
<keyword evidence="3" id="KW-1185">Reference proteome</keyword>
<dbReference type="GO" id="GO:0008757">
    <property type="term" value="F:S-adenosylmethionine-dependent methyltransferase activity"/>
    <property type="evidence" value="ECO:0007669"/>
    <property type="project" value="InterPro"/>
</dbReference>
<dbReference type="Proteomes" id="UP000262477">
    <property type="component" value="Unassembled WGS sequence"/>
</dbReference>
<evidence type="ECO:0000259" key="1">
    <source>
        <dbReference type="Pfam" id="PF08241"/>
    </source>
</evidence>
<dbReference type="CDD" id="cd02440">
    <property type="entry name" value="AdoMet_MTases"/>
    <property type="match status" value="1"/>
</dbReference>
<keyword evidence="2" id="KW-0489">Methyltransferase</keyword>
<dbReference type="InterPro" id="IPR013216">
    <property type="entry name" value="Methyltransf_11"/>
</dbReference>
<gene>
    <name evidence="2" type="ORF">DY245_37355</name>
</gene>
<comment type="caution">
    <text evidence="2">The sequence shown here is derived from an EMBL/GenBank/DDBJ whole genome shotgun (WGS) entry which is preliminary data.</text>
</comment>
<dbReference type="InterPro" id="IPR029063">
    <property type="entry name" value="SAM-dependent_MTases_sf"/>
</dbReference>
<dbReference type="PANTHER" id="PTHR42912">
    <property type="entry name" value="METHYLTRANSFERASE"/>
    <property type="match status" value="1"/>
</dbReference>
<organism evidence="2 3">
    <name type="scientific">Streptomyces inhibens</name>
    <dbReference type="NCBI Taxonomy" id="2293571"/>
    <lineage>
        <taxon>Bacteria</taxon>
        <taxon>Bacillati</taxon>
        <taxon>Actinomycetota</taxon>
        <taxon>Actinomycetes</taxon>
        <taxon>Kitasatosporales</taxon>
        <taxon>Streptomycetaceae</taxon>
        <taxon>Streptomyces</taxon>
    </lineage>
</organism>
<keyword evidence="2" id="KW-0808">Transferase</keyword>
<dbReference type="GO" id="GO:0032259">
    <property type="term" value="P:methylation"/>
    <property type="evidence" value="ECO:0007669"/>
    <property type="project" value="UniProtKB-KW"/>
</dbReference>
<dbReference type="Pfam" id="PF08241">
    <property type="entry name" value="Methyltransf_11"/>
    <property type="match status" value="1"/>
</dbReference>
<dbReference type="RefSeq" id="WP_128511522.1">
    <property type="nucleotide sequence ID" value="NZ_QUAC01000427.1"/>
</dbReference>
<accession>A0A371PST6</accession>
<dbReference type="SUPFAM" id="SSF53335">
    <property type="entry name" value="S-adenosyl-L-methionine-dependent methyltransferases"/>
    <property type="match status" value="1"/>
</dbReference>
<evidence type="ECO:0000313" key="3">
    <source>
        <dbReference type="Proteomes" id="UP000262477"/>
    </source>
</evidence>
<dbReference type="Gene3D" id="3.40.50.150">
    <property type="entry name" value="Vaccinia Virus protein VP39"/>
    <property type="match status" value="1"/>
</dbReference>
<dbReference type="OrthoDB" id="9805171at2"/>
<name>A0A371PST6_STRIH</name>
<feature type="domain" description="Methyltransferase type 11" evidence="1">
    <location>
        <begin position="100"/>
        <end position="191"/>
    </location>
</feature>
<sequence>MDSEFRVRELVLGIEGLALLRHAMDGDEKFLEERVAEILAFASGRGAPLPDGGAAVSELDAAAGYAAWSTVYDSLPSASIEVEEPVVHDLLDRGPVGTALDAACGTGRQTAALTARGYRTIGVDQSPEMLARARHNAPDAEYRRGRLEELPLDDDSVDLAVCSLAMTHLPDLTTAVAELARVVRPGGRIVLSDMHPFVISLQGQCLFVKGAGELAFVRNHVHLPSSYLTAFTKAGLSVRSCHEPVFNGRLAPGGYEESIADAARAAWEGIPLVIIWEAVKSRQGATSKVSGA</sequence>